<evidence type="ECO:0000256" key="1">
    <source>
        <dbReference type="SAM" id="MobiDB-lite"/>
    </source>
</evidence>
<evidence type="ECO:0000313" key="3">
    <source>
        <dbReference type="RefSeq" id="XP_015586035.1"/>
    </source>
</evidence>
<evidence type="ECO:0000313" key="2">
    <source>
        <dbReference type="Proteomes" id="UP000694920"/>
    </source>
</evidence>
<proteinExistence type="predicted"/>
<gene>
    <name evidence="3" type="primary">LOC107263388</name>
</gene>
<dbReference type="KEGG" id="ccin:107263388"/>
<dbReference type="Proteomes" id="UP000694920">
    <property type="component" value="Unplaced"/>
</dbReference>
<sequence>MEGAEQQLFLMEFLVDRVNVPSVRAMHEEMLPVTTCVSFQILNLPPIDICQETATQGCMCIGGDTQLFKKGKSCLFALPSVVVEKPLYSFPVTMSVYKKLPPGVLPDVMLIGTHQIETKDLFNVLLNRHIFKSGNASRTMKETFRIKTATGQNVGEVTAFIRVSCFGKKIVTQFQIPHNKKPYLFKGVDNSPVFQCKKISSDAQIKTTIKCPCLKESLAEPGASGEASPRTCCATQPKQSPGPPPRSPGTYKPPNYSPRPCCPLAQSCPVSGQLPPPCCSLAPESPGFPPSMPSSSPLNHPVGSVPHSSQCMPTYSPTFPQNFNTFPAEPAYRKCGCIVKEEKGCNCIKK</sequence>
<dbReference type="RefSeq" id="XP_015586035.1">
    <property type="nucleotide sequence ID" value="XM_015730549.2"/>
</dbReference>
<name>A0AAJ7FD88_CEPCN</name>
<reference evidence="3" key="1">
    <citation type="submission" date="2025-08" db="UniProtKB">
        <authorList>
            <consortium name="RefSeq"/>
        </authorList>
    </citation>
    <scope>IDENTIFICATION</scope>
</reference>
<protein>
    <submittedName>
        <fullName evidence="3">Uncharacterized protein LOC107263388</fullName>
    </submittedName>
</protein>
<accession>A0AAJ7FD88</accession>
<organism evidence="2 3">
    <name type="scientific">Cephus cinctus</name>
    <name type="common">Wheat stem sawfly</name>
    <dbReference type="NCBI Taxonomy" id="211228"/>
    <lineage>
        <taxon>Eukaryota</taxon>
        <taxon>Metazoa</taxon>
        <taxon>Ecdysozoa</taxon>
        <taxon>Arthropoda</taxon>
        <taxon>Hexapoda</taxon>
        <taxon>Insecta</taxon>
        <taxon>Pterygota</taxon>
        <taxon>Neoptera</taxon>
        <taxon>Endopterygota</taxon>
        <taxon>Hymenoptera</taxon>
        <taxon>Cephoidea</taxon>
        <taxon>Cephidae</taxon>
        <taxon>Cephus</taxon>
    </lineage>
</organism>
<dbReference type="GeneID" id="107263388"/>
<dbReference type="Pfam" id="PF14924">
    <property type="entry name" value="MAP10_N"/>
    <property type="match status" value="1"/>
</dbReference>
<feature type="region of interest" description="Disordered" evidence="1">
    <location>
        <begin position="221"/>
        <end position="250"/>
    </location>
</feature>
<dbReference type="AlphaFoldDB" id="A0AAJ7FD88"/>
<keyword evidence="2" id="KW-1185">Reference proteome</keyword>